<evidence type="ECO:0000256" key="2">
    <source>
        <dbReference type="ARBA" id="ARBA00022908"/>
    </source>
</evidence>
<dbReference type="GO" id="GO:0006310">
    <property type="term" value="P:DNA recombination"/>
    <property type="evidence" value="ECO:0007669"/>
    <property type="project" value="UniProtKB-KW"/>
</dbReference>
<dbReference type="InterPro" id="IPR010998">
    <property type="entry name" value="Integrase_recombinase_N"/>
</dbReference>
<dbReference type="GO" id="GO:0003677">
    <property type="term" value="F:DNA binding"/>
    <property type="evidence" value="ECO:0007669"/>
    <property type="project" value="UniProtKB-UniRule"/>
</dbReference>
<dbReference type="InterPro" id="IPR013762">
    <property type="entry name" value="Integrase-like_cat_sf"/>
</dbReference>
<protein>
    <submittedName>
        <fullName evidence="8">Integrase/recombinase XerD</fullName>
    </submittedName>
</protein>
<organism evidence="8 10">
    <name type="scientific">Geotoga petraea</name>
    <dbReference type="NCBI Taxonomy" id="28234"/>
    <lineage>
        <taxon>Bacteria</taxon>
        <taxon>Thermotogati</taxon>
        <taxon>Thermotogota</taxon>
        <taxon>Thermotogae</taxon>
        <taxon>Petrotogales</taxon>
        <taxon>Petrotogaceae</taxon>
        <taxon>Geotoga</taxon>
    </lineage>
</organism>
<evidence type="ECO:0000313" key="9">
    <source>
        <dbReference type="EMBL" id="TGG88310.1"/>
    </source>
</evidence>
<dbReference type="CDD" id="cd00397">
    <property type="entry name" value="DNA_BRE_C"/>
    <property type="match status" value="1"/>
</dbReference>
<dbReference type="InterPro" id="IPR011010">
    <property type="entry name" value="DNA_brk_join_enz"/>
</dbReference>
<evidence type="ECO:0000256" key="5">
    <source>
        <dbReference type="PROSITE-ProRule" id="PRU01248"/>
    </source>
</evidence>
<evidence type="ECO:0000256" key="1">
    <source>
        <dbReference type="ARBA" id="ARBA00008857"/>
    </source>
</evidence>
<keyword evidence="4" id="KW-0233">DNA recombination</keyword>
<evidence type="ECO:0000259" key="7">
    <source>
        <dbReference type="PROSITE" id="PS51900"/>
    </source>
</evidence>
<keyword evidence="10" id="KW-1185">Reference proteome</keyword>
<dbReference type="AlphaFoldDB" id="A0A1G6JSZ9"/>
<evidence type="ECO:0000313" key="10">
    <source>
        <dbReference type="Proteomes" id="UP000199322"/>
    </source>
</evidence>
<dbReference type="PANTHER" id="PTHR30349:SF41">
    <property type="entry name" value="INTEGRASE_RECOMBINASE PROTEIN MJ0367-RELATED"/>
    <property type="match status" value="1"/>
</dbReference>
<accession>A0A1G6JSZ9</accession>
<dbReference type="RefSeq" id="WP_091402720.1">
    <property type="nucleotide sequence ID" value="NZ_FMYV01000002.1"/>
</dbReference>
<sequence>MLNNTEKYIEEFLSHLKYIKRRADSTIKEYRKILNSYKAYIDEMGINKIAFLKYLEDNSKLSKRTIRLRVVVIRSFLNYLYENQYIDGIQYWKDAYTESPNQVPKGLTEDQLEIIFKHISKNEYDKNFFGLLLKIGLRISEALNLKRENFIVHKNYAEIIVNGKGSKERILKISFDYAKNILSLTDTFIFDKLLKNKNVPTSRTMQRRFKKYVQISNEEIKKMNENGANINLINATPHALRHTCAKKLLNSGKNIEEVRYILGHTSIQTTGIYLRSEQHTSLLDEI</sequence>
<dbReference type="Gene3D" id="1.10.150.130">
    <property type="match status" value="1"/>
</dbReference>
<evidence type="ECO:0000256" key="3">
    <source>
        <dbReference type="ARBA" id="ARBA00023125"/>
    </source>
</evidence>
<dbReference type="Gene3D" id="1.10.443.10">
    <property type="entry name" value="Intergrase catalytic core"/>
    <property type="match status" value="1"/>
</dbReference>
<keyword evidence="2" id="KW-0229">DNA integration</keyword>
<dbReference type="Pfam" id="PF02899">
    <property type="entry name" value="Phage_int_SAM_1"/>
    <property type="match status" value="1"/>
</dbReference>
<dbReference type="GO" id="GO:0015074">
    <property type="term" value="P:DNA integration"/>
    <property type="evidence" value="ECO:0007669"/>
    <property type="project" value="UniProtKB-KW"/>
</dbReference>
<reference evidence="8 10" key="1">
    <citation type="submission" date="2016-10" db="EMBL/GenBank/DDBJ databases">
        <authorList>
            <person name="de Groot N.N."/>
        </authorList>
    </citation>
    <scope>NUCLEOTIDE SEQUENCE [LARGE SCALE GENOMIC DNA]</scope>
    <source>
        <strain evidence="8 10">WG14</strain>
    </source>
</reference>
<evidence type="ECO:0000256" key="4">
    <source>
        <dbReference type="ARBA" id="ARBA00023172"/>
    </source>
</evidence>
<dbReference type="PROSITE" id="PS51898">
    <property type="entry name" value="TYR_RECOMBINASE"/>
    <property type="match status" value="1"/>
</dbReference>
<gene>
    <name evidence="9" type="ORF">E4650_04525</name>
    <name evidence="8" type="ORF">SAMN04488588_0624</name>
</gene>
<evidence type="ECO:0000259" key="6">
    <source>
        <dbReference type="PROSITE" id="PS51898"/>
    </source>
</evidence>
<dbReference type="SUPFAM" id="SSF56349">
    <property type="entry name" value="DNA breaking-rejoining enzymes"/>
    <property type="match status" value="1"/>
</dbReference>
<keyword evidence="3 5" id="KW-0238">DNA-binding</keyword>
<reference evidence="9 11" key="2">
    <citation type="submission" date="2019-04" db="EMBL/GenBank/DDBJ databases">
        <title>Draft genome sequence data and analysis of a Fermenting Bacterium, Geotoga petraea strain HO-Geo1, isolated from heavy-oil petroleum reservoir in Russia.</title>
        <authorList>
            <person name="Grouzdev D.S."/>
            <person name="Semenova E.M."/>
            <person name="Sokolova D.S."/>
            <person name="Tourova T.P."/>
            <person name="Poltaraus A.B."/>
            <person name="Nazina T.N."/>
        </authorList>
    </citation>
    <scope>NUCLEOTIDE SEQUENCE [LARGE SCALE GENOMIC DNA]</scope>
    <source>
        <strain evidence="9 11">HO-Geo1</strain>
    </source>
</reference>
<evidence type="ECO:0000313" key="11">
    <source>
        <dbReference type="Proteomes" id="UP000297288"/>
    </source>
</evidence>
<dbReference type="EMBL" id="SRME01000002">
    <property type="protein sequence ID" value="TGG88310.1"/>
    <property type="molecule type" value="Genomic_DNA"/>
</dbReference>
<proteinExistence type="inferred from homology"/>
<feature type="domain" description="Tyr recombinase" evidence="6">
    <location>
        <begin position="102"/>
        <end position="286"/>
    </location>
</feature>
<comment type="similarity">
    <text evidence="1">Belongs to the 'phage' integrase family.</text>
</comment>
<dbReference type="PANTHER" id="PTHR30349">
    <property type="entry name" value="PHAGE INTEGRASE-RELATED"/>
    <property type="match status" value="1"/>
</dbReference>
<dbReference type="Proteomes" id="UP000199322">
    <property type="component" value="Unassembled WGS sequence"/>
</dbReference>
<evidence type="ECO:0000313" key="8">
    <source>
        <dbReference type="EMBL" id="SDC21862.1"/>
    </source>
</evidence>
<dbReference type="InterPro" id="IPR044068">
    <property type="entry name" value="CB"/>
</dbReference>
<dbReference type="Pfam" id="PF00589">
    <property type="entry name" value="Phage_integrase"/>
    <property type="match status" value="1"/>
</dbReference>
<dbReference type="InterPro" id="IPR050090">
    <property type="entry name" value="Tyrosine_recombinase_XerCD"/>
</dbReference>
<dbReference type="STRING" id="28234.SAMN04488588_0624"/>
<dbReference type="InterPro" id="IPR004107">
    <property type="entry name" value="Integrase_SAM-like_N"/>
</dbReference>
<dbReference type="OrthoDB" id="9785687at2"/>
<feature type="domain" description="Core-binding (CB)" evidence="7">
    <location>
        <begin position="3"/>
        <end position="81"/>
    </location>
</feature>
<dbReference type="PROSITE" id="PS51900">
    <property type="entry name" value="CB"/>
    <property type="match status" value="1"/>
</dbReference>
<dbReference type="InterPro" id="IPR002104">
    <property type="entry name" value="Integrase_catalytic"/>
</dbReference>
<name>A0A1G6JSZ9_9BACT</name>
<dbReference type="EMBL" id="FMYV01000002">
    <property type="protein sequence ID" value="SDC21862.1"/>
    <property type="molecule type" value="Genomic_DNA"/>
</dbReference>
<dbReference type="Proteomes" id="UP000297288">
    <property type="component" value="Unassembled WGS sequence"/>
</dbReference>